<evidence type="ECO:0000256" key="2">
    <source>
        <dbReference type="SAM" id="Phobius"/>
    </source>
</evidence>
<dbReference type="Proteomes" id="UP000030760">
    <property type="component" value="Unassembled WGS sequence"/>
</dbReference>
<evidence type="ECO:0000313" key="3">
    <source>
        <dbReference type="EMBL" id="EMF52825.1"/>
    </source>
</evidence>
<accession>M3FIS6</accession>
<keyword evidence="2" id="KW-1133">Transmembrane helix</keyword>
<gene>
    <name evidence="3" type="ORF">SBD_5900</name>
</gene>
<dbReference type="EMBL" id="KB405094">
    <property type="protein sequence ID" value="EMF52825.1"/>
    <property type="molecule type" value="Genomic_DNA"/>
</dbReference>
<name>M3FIS6_9ACTN</name>
<protein>
    <submittedName>
        <fullName evidence="3">Uncharacterized protein</fullName>
    </submittedName>
</protein>
<organism evidence="3 4">
    <name type="scientific">Streptomyces bottropensis ATCC 25435</name>
    <dbReference type="NCBI Taxonomy" id="1054862"/>
    <lineage>
        <taxon>Bacteria</taxon>
        <taxon>Bacillati</taxon>
        <taxon>Actinomycetota</taxon>
        <taxon>Actinomycetes</taxon>
        <taxon>Kitasatosporales</taxon>
        <taxon>Streptomycetaceae</taxon>
        <taxon>Streptomyces</taxon>
    </lineage>
</organism>
<feature type="transmembrane region" description="Helical" evidence="2">
    <location>
        <begin position="12"/>
        <end position="34"/>
    </location>
</feature>
<proteinExistence type="predicted"/>
<sequence length="89" mass="10488">MVEQNQPYTVILLKFFVLAGLLSMPALVFHWGAWFPFAGAGVYLLWEAHRLHGALDELAHLWNERNQREQRHGRQHQHRQEQESATSER</sequence>
<dbReference type="AlphaFoldDB" id="M3FIS6"/>
<keyword evidence="2" id="KW-0472">Membrane</keyword>
<reference evidence="4" key="1">
    <citation type="journal article" date="2013" name="Genome Announc.">
        <title>Draft Genome Sequence of Streptomyces bottropensis ATCC 25435, a Bottromycin-Producing Actinomycete.</title>
        <authorList>
            <person name="Zhang H."/>
            <person name="Zhou W."/>
            <person name="Zhuang Y."/>
            <person name="Liang X."/>
            <person name="Liu T."/>
        </authorList>
    </citation>
    <scope>NUCLEOTIDE SEQUENCE [LARGE SCALE GENOMIC DNA]</scope>
    <source>
        <strain evidence="4">ATCC 25435</strain>
    </source>
</reference>
<evidence type="ECO:0000256" key="1">
    <source>
        <dbReference type="SAM" id="MobiDB-lite"/>
    </source>
</evidence>
<feature type="region of interest" description="Disordered" evidence="1">
    <location>
        <begin position="66"/>
        <end position="89"/>
    </location>
</feature>
<keyword evidence="2" id="KW-0812">Transmembrane</keyword>
<evidence type="ECO:0000313" key="4">
    <source>
        <dbReference type="Proteomes" id="UP000030760"/>
    </source>
</evidence>